<protein>
    <submittedName>
        <fullName evidence="1">Uncharacterized protein</fullName>
    </submittedName>
</protein>
<name>A0A2P6MH20_ALKUR</name>
<sequence>MVFLQFVPRTMNFVPRTMNFVPRSGGIVPKTEPAVPKVKFRAKHLAPRAKRQLVRAGAERFRATTLKTAEPPPAVTPRPALHMLRSGQRAAEAAVSNFAAFRFNRKRTGAPKSWSARS</sequence>
<accession>A0A2P6MH20</accession>
<dbReference type="AlphaFoldDB" id="A0A2P6MH20"/>
<dbReference type="Proteomes" id="UP000243650">
    <property type="component" value="Unassembled WGS sequence"/>
</dbReference>
<reference evidence="1 2" key="1">
    <citation type="submission" date="2018-03" db="EMBL/GenBank/DDBJ databases">
        <title>Bacillus urumqiensis sp. nov., a moderately haloalkaliphilic bacterium isolated from a salt lake.</title>
        <authorList>
            <person name="Zhao B."/>
            <person name="Liao Z."/>
        </authorList>
    </citation>
    <scope>NUCLEOTIDE SEQUENCE [LARGE SCALE GENOMIC DNA]</scope>
    <source>
        <strain evidence="1 2">BZ-SZ-XJ18</strain>
    </source>
</reference>
<comment type="caution">
    <text evidence="1">The sequence shown here is derived from an EMBL/GenBank/DDBJ whole genome shotgun (WGS) entry which is preliminary data.</text>
</comment>
<gene>
    <name evidence="1" type="ORF">C6I21_08615</name>
</gene>
<dbReference type="EMBL" id="PVNS01000007">
    <property type="protein sequence ID" value="PRO65578.1"/>
    <property type="molecule type" value="Genomic_DNA"/>
</dbReference>
<keyword evidence="2" id="KW-1185">Reference proteome</keyword>
<evidence type="ECO:0000313" key="2">
    <source>
        <dbReference type="Proteomes" id="UP000243650"/>
    </source>
</evidence>
<proteinExistence type="predicted"/>
<organism evidence="1 2">
    <name type="scientific">Alkalicoccus urumqiensis</name>
    <name type="common">Bacillus urumqiensis</name>
    <dbReference type="NCBI Taxonomy" id="1548213"/>
    <lineage>
        <taxon>Bacteria</taxon>
        <taxon>Bacillati</taxon>
        <taxon>Bacillota</taxon>
        <taxon>Bacilli</taxon>
        <taxon>Bacillales</taxon>
        <taxon>Bacillaceae</taxon>
        <taxon>Alkalicoccus</taxon>
    </lineage>
</organism>
<evidence type="ECO:0000313" key="1">
    <source>
        <dbReference type="EMBL" id="PRO65578.1"/>
    </source>
</evidence>